<dbReference type="Pfam" id="PF14262">
    <property type="entry name" value="Cthe_2159"/>
    <property type="match status" value="1"/>
</dbReference>
<evidence type="ECO:0000313" key="3">
    <source>
        <dbReference type="EMBL" id="MBP2020626.1"/>
    </source>
</evidence>
<feature type="region of interest" description="Disordered" evidence="1">
    <location>
        <begin position="304"/>
        <end position="373"/>
    </location>
</feature>
<evidence type="ECO:0008006" key="5">
    <source>
        <dbReference type="Google" id="ProtNLM"/>
    </source>
</evidence>
<reference evidence="3 4" key="1">
    <citation type="submission" date="2021-03" db="EMBL/GenBank/DDBJ databases">
        <title>Genomic Encyclopedia of Type Strains, Phase IV (KMG-IV): sequencing the most valuable type-strain genomes for metagenomic binning, comparative biology and taxonomic classification.</title>
        <authorList>
            <person name="Goeker M."/>
        </authorList>
    </citation>
    <scope>NUCLEOTIDE SEQUENCE [LARGE SCALE GENOMIC DNA]</scope>
    <source>
        <strain evidence="3 4">DSM 28650</strain>
    </source>
</reference>
<evidence type="ECO:0000313" key="4">
    <source>
        <dbReference type="Proteomes" id="UP001519308"/>
    </source>
</evidence>
<feature type="signal peptide" evidence="2">
    <location>
        <begin position="1"/>
        <end position="21"/>
    </location>
</feature>
<feature type="compositionally biased region" description="Polar residues" evidence="1">
    <location>
        <begin position="326"/>
        <end position="343"/>
    </location>
</feature>
<evidence type="ECO:0000256" key="2">
    <source>
        <dbReference type="SAM" id="SignalP"/>
    </source>
</evidence>
<organism evidence="3 4">
    <name type="scientific">Clostridium punense</name>
    <dbReference type="NCBI Taxonomy" id="1054297"/>
    <lineage>
        <taxon>Bacteria</taxon>
        <taxon>Bacillati</taxon>
        <taxon>Bacillota</taxon>
        <taxon>Clostridia</taxon>
        <taxon>Eubacteriales</taxon>
        <taxon>Clostridiaceae</taxon>
        <taxon>Clostridium</taxon>
    </lineage>
</organism>
<dbReference type="RefSeq" id="WP_209649303.1">
    <property type="nucleotide sequence ID" value="NZ_JAGGLL010000002.1"/>
</dbReference>
<sequence length="673" mass="69405">MNRRKLKARIMALLLGTVILAGCGNKASAPINVETGNGTSENTKTTNSNQNSFVVTRDMITYDNDDYYTDWTKENPVYVELNGSSANVKGSGAMVDGSKVTITSAGVYAISGKLEDGQIIVDLKDKGTVKIVLNGAEINSSNNSPLYVKSAEKVIISLQGGTQNTVVDGEKYALEDSSEEPNAAIYSKANLTINGNGALTVKGNYNNGITSKDDLKITGGNISVYAKDDGLMGRDMLIVKEGNIKIEAGGDGLKATNDSEELKGFIGLQGGSFDIKATKDGIQAETSMLIEGGKYTIVTGGGSANAPSKAKIEGPGGKGLGGNPPQKTTGESKPNSSNTQNAQTPPSNTTVPNSNNEGTTTTASSETDSAKGIKAKSDISISGGIFNIDSKDDSIHSNNSVNINSGELIINAGDDGIHGDSTVTIRDGKINIEKSYEGIESALITFDGGETRVVSSDDSINVGGGADGSAVNGRPGQNNLSTSGNNKLNINGGYIWVSASGDGLDSNGSIYMNGGTVVVNGPTENNNGALDYDGEFIMKGGIIVSAGSSGMAQAPSDSSTQYSIAISFSSTQKAGTSIALKDSKENTIAAFTPEKDYGTVVISSPEIKKDGDYTVYSGGSLVGNSTNGIYTGNDHKEGTKIVSFKITNSVTWLNESGVTTAKTGGHGGGKTRP</sequence>
<keyword evidence="4" id="KW-1185">Reference proteome</keyword>
<dbReference type="PROSITE" id="PS51257">
    <property type="entry name" value="PROKAR_LIPOPROTEIN"/>
    <property type="match status" value="1"/>
</dbReference>
<protein>
    <recommendedName>
        <fullName evidence="5">Carbohydrate-binding domain-containing protein</fullName>
    </recommendedName>
</protein>
<feature type="chain" id="PRO_5045795718" description="Carbohydrate-binding domain-containing protein" evidence="2">
    <location>
        <begin position="22"/>
        <end position="673"/>
    </location>
</feature>
<comment type="caution">
    <text evidence="3">The sequence shown here is derived from an EMBL/GenBank/DDBJ whole genome shotgun (WGS) entry which is preliminary data.</text>
</comment>
<dbReference type="InterPro" id="IPR025584">
    <property type="entry name" value="Cthe_2159"/>
</dbReference>
<gene>
    <name evidence="3" type="ORF">J2Z44_000410</name>
</gene>
<feature type="compositionally biased region" description="Low complexity" evidence="1">
    <location>
        <begin position="344"/>
        <end position="367"/>
    </location>
</feature>
<dbReference type="EMBL" id="JAGGLL010000002">
    <property type="protein sequence ID" value="MBP2020626.1"/>
    <property type="molecule type" value="Genomic_DNA"/>
</dbReference>
<feature type="compositionally biased region" description="Polar residues" evidence="1">
    <location>
        <begin position="475"/>
        <end position="484"/>
    </location>
</feature>
<feature type="region of interest" description="Disordered" evidence="1">
    <location>
        <begin position="464"/>
        <end position="484"/>
    </location>
</feature>
<evidence type="ECO:0000256" key="1">
    <source>
        <dbReference type="SAM" id="MobiDB-lite"/>
    </source>
</evidence>
<name>A0ABS4K0G5_9CLOT</name>
<proteinExistence type="predicted"/>
<accession>A0ABS4K0G5</accession>
<dbReference type="Proteomes" id="UP001519308">
    <property type="component" value="Unassembled WGS sequence"/>
</dbReference>
<keyword evidence="2" id="KW-0732">Signal</keyword>